<accession>A0A6J7XB85</accession>
<dbReference type="GO" id="GO:0003676">
    <property type="term" value="F:nucleic acid binding"/>
    <property type="evidence" value="ECO:0007669"/>
    <property type="project" value="InterPro"/>
</dbReference>
<dbReference type="GO" id="GO:0004518">
    <property type="term" value="F:nuclease activity"/>
    <property type="evidence" value="ECO:0007669"/>
    <property type="project" value="UniProtKB-KW"/>
</dbReference>
<dbReference type="InterPro" id="IPR014883">
    <property type="entry name" value="VRR_NUC"/>
</dbReference>
<gene>
    <name evidence="5" type="ORF">UFOVP739_24</name>
</gene>
<name>A0A6J7XB85_9CAUD</name>
<dbReference type="Pfam" id="PF08774">
    <property type="entry name" value="VRR_NUC"/>
    <property type="match status" value="1"/>
</dbReference>
<evidence type="ECO:0000313" key="5">
    <source>
        <dbReference type="EMBL" id="CAB5224878.1"/>
    </source>
</evidence>
<feature type="domain" description="VRR-NUC" evidence="4">
    <location>
        <begin position="37"/>
        <end position="76"/>
    </location>
</feature>
<dbReference type="EMBL" id="LR798340">
    <property type="protein sequence ID" value="CAB5224878.1"/>
    <property type="molecule type" value="Genomic_DNA"/>
</dbReference>
<keyword evidence="2" id="KW-0540">Nuclease</keyword>
<organism evidence="5">
    <name type="scientific">uncultured Caudovirales phage</name>
    <dbReference type="NCBI Taxonomy" id="2100421"/>
    <lineage>
        <taxon>Viruses</taxon>
        <taxon>Duplodnaviria</taxon>
        <taxon>Heunggongvirae</taxon>
        <taxon>Uroviricota</taxon>
        <taxon>Caudoviricetes</taxon>
        <taxon>Peduoviridae</taxon>
        <taxon>Maltschvirus</taxon>
        <taxon>Maltschvirus maltsch</taxon>
    </lineage>
</organism>
<evidence type="ECO:0000256" key="2">
    <source>
        <dbReference type="ARBA" id="ARBA00022722"/>
    </source>
</evidence>
<proteinExistence type="predicted"/>
<dbReference type="InterPro" id="IPR011856">
    <property type="entry name" value="tRNA_endonuc-like_dom_sf"/>
</dbReference>
<comment type="cofactor">
    <cofactor evidence="1">
        <name>Mg(2+)</name>
        <dbReference type="ChEBI" id="CHEBI:18420"/>
    </cofactor>
</comment>
<evidence type="ECO:0000256" key="3">
    <source>
        <dbReference type="ARBA" id="ARBA00022801"/>
    </source>
</evidence>
<evidence type="ECO:0000259" key="4">
    <source>
        <dbReference type="Pfam" id="PF08774"/>
    </source>
</evidence>
<sequence length="105" mass="12057">MGDVSERIWQDQVEHLAKLNGWLVFHPSPHQVRPGVFRTDGQGFPDLVLAHKERGLIFAELKTERGKVSPAQKQWALAILPHAEWYLWRPSQIDLIAKRLGAKQD</sequence>
<keyword evidence="3" id="KW-0378">Hydrolase</keyword>
<dbReference type="GO" id="GO:0016788">
    <property type="term" value="F:hydrolase activity, acting on ester bonds"/>
    <property type="evidence" value="ECO:0007669"/>
    <property type="project" value="InterPro"/>
</dbReference>
<dbReference type="Gene3D" id="3.40.1350.10">
    <property type="match status" value="1"/>
</dbReference>
<reference evidence="5" key="1">
    <citation type="submission" date="2020-05" db="EMBL/GenBank/DDBJ databases">
        <authorList>
            <person name="Chiriac C."/>
            <person name="Salcher M."/>
            <person name="Ghai R."/>
            <person name="Kavagutti S V."/>
        </authorList>
    </citation>
    <scope>NUCLEOTIDE SEQUENCE</scope>
</reference>
<protein>
    <submittedName>
        <fullName evidence="5">VRR-NUC domain containing protein</fullName>
    </submittedName>
</protein>
<evidence type="ECO:0000256" key="1">
    <source>
        <dbReference type="ARBA" id="ARBA00001946"/>
    </source>
</evidence>